<comment type="subcellular location">
    <subcellularLocation>
        <location evidence="1">Cell envelope</location>
    </subcellularLocation>
</comment>
<name>T0YME2_9ZZZZ</name>
<dbReference type="Gene3D" id="1.10.287.470">
    <property type="entry name" value="Helix hairpin bin"/>
    <property type="match status" value="1"/>
</dbReference>
<dbReference type="Gene3D" id="2.40.30.170">
    <property type="match status" value="1"/>
</dbReference>
<dbReference type="Gene3D" id="2.40.50.100">
    <property type="match status" value="1"/>
</dbReference>
<dbReference type="InterPro" id="IPR050465">
    <property type="entry name" value="UPF0194_transport"/>
</dbReference>
<reference evidence="4" key="1">
    <citation type="submission" date="2013-08" db="EMBL/GenBank/DDBJ databases">
        <authorList>
            <person name="Mendez C."/>
            <person name="Richter M."/>
            <person name="Ferrer M."/>
            <person name="Sanchez J."/>
        </authorList>
    </citation>
    <scope>NUCLEOTIDE SEQUENCE</scope>
</reference>
<feature type="non-terminal residue" evidence="4">
    <location>
        <position position="187"/>
    </location>
</feature>
<gene>
    <name evidence="4" type="ORF">B1B_16460</name>
</gene>
<dbReference type="AlphaFoldDB" id="T0YME2"/>
<evidence type="ECO:0000256" key="1">
    <source>
        <dbReference type="ARBA" id="ARBA00004196"/>
    </source>
</evidence>
<dbReference type="SUPFAM" id="SSF111369">
    <property type="entry name" value="HlyD-like secretion proteins"/>
    <property type="match status" value="1"/>
</dbReference>
<evidence type="ECO:0000256" key="3">
    <source>
        <dbReference type="SAM" id="MobiDB-lite"/>
    </source>
</evidence>
<evidence type="ECO:0000313" key="4">
    <source>
        <dbReference type="EMBL" id="EQD36581.1"/>
    </source>
</evidence>
<comment type="caution">
    <text evidence="4">The sequence shown here is derived from an EMBL/GenBank/DDBJ whole genome shotgun (WGS) entry which is preliminary data.</text>
</comment>
<sequence length="187" mass="18407">MDNAAVQAAQTQVQAAQNNLGEAQITAPISGVIGQVNISVGEQATPNSGSSGGGAAAAASSNPNSSGSGGITGAIVLINPSAFQAVASVSDAQISQVQIGDKVFVTPASSLNPIPGIVAQVTPVGSLSQGVIAYPVTASVSDPLGTKLFTGESAQIAFVVKQVSNVLVVPTSAVHTVGSHNFVYVLK</sequence>
<dbReference type="GO" id="GO:0030313">
    <property type="term" value="C:cell envelope"/>
    <property type="evidence" value="ECO:0007669"/>
    <property type="project" value="UniProtKB-SubCell"/>
</dbReference>
<organism evidence="4">
    <name type="scientific">mine drainage metagenome</name>
    <dbReference type="NCBI Taxonomy" id="410659"/>
    <lineage>
        <taxon>unclassified sequences</taxon>
        <taxon>metagenomes</taxon>
        <taxon>ecological metagenomes</taxon>
    </lineage>
</organism>
<dbReference type="EMBL" id="AUZY01010953">
    <property type="protein sequence ID" value="EQD36581.1"/>
    <property type="molecule type" value="Genomic_DNA"/>
</dbReference>
<accession>T0YME2</accession>
<proteinExistence type="predicted"/>
<reference evidence="4" key="2">
    <citation type="journal article" date="2014" name="ISME J.">
        <title>Microbial stratification in low pH oxic and suboxic macroscopic growths along an acid mine drainage.</title>
        <authorList>
            <person name="Mendez-Garcia C."/>
            <person name="Mesa V."/>
            <person name="Sprenger R.R."/>
            <person name="Richter M."/>
            <person name="Diez M.S."/>
            <person name="Solano J."/>
            <person name="Bargiela R."/>
            <person name="Golyshina O.V."/>
            <person name="Manteca A."/>
            <person name="Ramos J.L."/>
            <person name="Gallego J.R."/>
            <person name="Llorente I."/>
            <person name="Martins Dos Santos V.A."/>
            <person name="Jensen O.N."/>
            <person name="Pelaez A.I."/>
            <person name="Sanchez J."/>
            <person name="Ferrer M."/>
        </authorList>
    </citation>
    <scope>NUCLEOTIDE SEQUENCE</scope>
</reference>
<dbReference type="PANTHER" id="PTHR32347">
    <property type="entry name" value="EFFLUX SYSTEM COMPONENT YKNX-RELATED"/>
    <property type="match status" value="1"/>
</dbReference>
<keyword evidence="2" id="KW-0175">Coiled coil</keyword>
<evidence type="ECO:0000256" key="2">
    <source>
        <dbReference type="ARBA" id="ARBA00023054"/>
    </source>
</evidence>
<protein>
    <submittedName>
        <fullName evidence="4">Efflux transporter, RND family, MFP subunit</fullName>
    </submittedName>
</protein>
<feature type="region of interest" description="Disordered" evidence="3">
    <location>
        <begin position="44"/>
        <end position="63"/>
    </location>
</feature>